<evidence type="ECO:0000313" key="2">
    <source>
        <dbReference type="EMBL" id="PKI31521.1"/>
    </source>
</evidence>
<dbReference type="Proteomes" id="UP000233551">
    <property type="component" value="Unassembled WGS sequence"/>
</dbReference>
<protein>
    <submittedName>
        <fullName evidence="2">Uncharacterized protein</fullName>
    </submittedName>
</protein>
<gene>
    <name evidence="2" type="ORF">CRG98_048102</name>
</gene>
<name>A0A2I0HIL5_PUNGR</name>
<dbReference type="AlphaFoldDB" id="A0A2I0HIL5"/>
<dbReference type="EMBL" id="PGOL01008657">
    <property type="protein sequence ID" value="PKI31521.1"/>
    <property type="molecule type" value="Genomic_DNA"/>
</dbReference>
<dbReference type="STRING" id="22663.A0A2I0HIL5"/>
<evidence type="ECO:0000313" key="3">
    <source>
        <dbReference type="Proteomes" id="UP000233551"/>
    </source>
</evidence>
<proteinExistence type="predicted"/>
<comment type="caution">
    <text evidence="2">The sequence shown here is derived from an EMBL/GenBank/DDBJ whole genome shotgun (WGS) entry which is preliminary data.</text>
</comment>
<accession>A0A2I0HIL5</accession>
<sequence length="208" mass="23371">MTELDPPSLTASKGRKRGVEHGSSQTDISKKLARLSTVDISFTDWHLGFHIYMESSEFHKRSLECVVHSIQAIAANHLWQLVVVGAELNGQLKAPKDCFLLAKVDFFQVGHGYIIWYLLALISESFLDIGSVSRILDSIMKLCPQFNWNIENQESFTNSSELEHITEATARDLNVVRPLPALPVLNSQQNRVSRLLNVLRILGVVETC</sequence>
<reference evidence="2 3" key="1">
    <citation type="submission" date="2017-11" db="EMBL/GenBank/DDBJ databases">
        <title>De-novo sequencing of pomegranate (Punica granatum L.) genome.</title>
        <authorList>
            <person name="Akparov Z."/>
            <person name="Amiraslanov A."/>
            <person name="Hajiyeva S."/>
            <person name="Abbasov M."/>
            <person name="Kaur K."/>
            <person name="Hamwieh A."/>
            <person name="Solovyev V."/>
            <person name="Salamov A."/>
            <person name="Braich B."/>
            <person name="Kosarev P."/>
            <person name="Mahmoud A."/>
            <person name="Hajiyev E."/>
            <person name="Babayeva S."/>
            <person name="Izzatullayeva V."/>
            <person name="Mammadov A."/>
            <person name="Mammadov A."/>
            <person name="Sharifova S."/>
            <person name="Ojaghi J."/>
            <person name="Eynullazada K."/>
            <person name="Bayramov B."/>
            <person name="Abdulazimova A."/>
            <person name="Shahmuradov I."/>
        </authorList>
    </citation>
    <scope>NUCLEOTIDE SEQUENCE [LARGE SCALE GENOMIC DNA]</scope>
    <source>
        <strain evidence="3">cv. AG2017</strain>
        <tissue evidence="2">Leaf</tissue>
    </source>
</reference>
<keyword evidence="3" id="KW-1185">Reference proteome</keyword>
<feature type="region of interest" description="Disordered" evidence="1">
    <location>
        <begin position="1"/>
        <end position="25"/>
    </location>
</feature>
<evidence type="ECO:0000256" key="1">
    <source>
        <dbReference type="SAM" id="MobiDB-lite"/>
    </source>
</evidence>
<organism evidence="2 3">
    <name type="scientific">Punica granatum</name>
    <name type="common">Pomegranate</name>
    <dbReference type="NCBI Taxonomy" id="22663"/>
    <lineage>
        <taxon>Eukaryota</taxon>
        <taxon>Viridiplantae</taxon>
        <taxon>Streptophyta</taxon>
        <taxon>Embryophyta</taxon>
        <taxon>Tracheophyta</taxon>
        <taxon>Spermatophyta</taxon>
        <taxon>Magnoliopsida</taxon>
        <taxon>eudicotyledons</taxon>
        <taxon>Gunneridae</taxon>
        <taxon>Pentapetalae</taxon>
        <taxon>rosids</taxon>
        <taxon>malvids</taxon>
        <taxon>Myrtales</taxon>
        <taxon>Lythraceae</taxon>
        <taxon>Punica</taxon>
    </lineage>
</organism>